<evidence type="ECO:0000313" key="2">
    <source>
        <dbReference type="EMBL" id="MCO1659778.1"/>
    </source>
</evidence>
<dbReference type="SUPFAM" id="SSF46785">
    <property type="entry name" value="Winged helix' DNA-binding domain"/>
    <property type="match status" value="1"/>
</dbReference>
<dbReference type="InterPro" id="IPR001845">
    <property type="entry name" value="HTH_ArsR_DNA-bd_dom"/>
</dbReference>
<evidence type="ECO:0000259" key="1">
    <source>
        <dbReference type="PROSITE" id="PS50987"/>
    </source>
</evidence>
<dbReference type="RefSeq" id="WP_252444777.1">
    <property type="nucleotide sequence ID" value="NZ_JAGSOV010000070.1"/>
</dbReference>
<accession>A0ABT1AA08</accession>
<dbReference type="Proteomes" id="UP001165283">
    <property type="component" value="Unassembled WGS sequence"/>
</dbReference>
<dbReference type="PROSITE" id="PS50987">
    <property type="entry name" value="HTH_ARSR_2"/>
    <property type="match status" value="1"/>
</dbReference>
<name>A0ABT1AA08_9PSEU</name>
<organism evidence="2 3">
    <name type="scientific">Pseudonocardia humida</name>
    <dbReference type="NCBI Taxonomy" id="2800819"/>
    <lineage>
        <taxon>Bacteria</taxon>
        <taxon>Bacillati</taxon>
        <taxon>Actinomycetota</taxon>
        <taxon>Actinomycetes</taxon>
        <taxon>Pseudonocardiales</taxon>
        <taxon>Pseudonocardiaceae</taxon>
        <taxon>Pseudonocardia</taxon>
    </lineage>
</organism>
<keyword evidence="3" id="KW-1185">Reference proteome</keyword>
<dbReference type="CDD" id="cd00090">
    <property type="entry name" value="HTH_ARSR"/>
    <property type="match status" value="1"/>
</dbReference>
<dbReference type="PRINTS" id="PR00778">
    <property type="entry name" value="HTHARSR"/>
</dbReference>
<feature type="domain" description="HTH arsR-type" evidence="1">
    <location>
        <begin position="6"/>
        <end position="101"/>
    </location>
</feature>
<evidence type="ECO:0000313" key="3">
    <source>
        <dbReference type="Proteomes" id="UP001165283"/>
    </source>
</evidence>
<gene>
    <name evidence="2" type="ORF">KDL28_32405</name>
</gene>
<reference evidence="2" key="1">
    <citation type="submission" date="2021-04" db="EMBL/GenBank/DDBJ databases">
        <title>Pseudonocardia sp. nov., isolated from sandy soil of mangrove forest.</title>
        <authorList>
            <person name="Zan Z."/>
            <person name="Huang R."/>
            <person name="Liu W."/>
        </authorList>
    </citation>
    <scope>NUCLEOTIDE SEQUENCE</scope>
    <source>
        <strain evidence="2">S2-4</strain>
    </source>
</reference>
<dbReference type="Pfam" id="PF01022">
    <property type="entry name" value="HTH_5"/>
    <property type="match status" value="1"/>
</dbReference>
<dbReference type="InterPro" id="IPR011991">
    <property type="entry name" value="ArsR-like_HTH"/>
</dbReference>
<dbReference type="InterPro" id="IPR036388">
    <property type="entry name" value="WH-like_DNA-bd_sf"/>
</dbReference>
<proteinExistence type="predicted"/>
<sequence>MLEPHHPDLGQVSLAEVLRGLSDPARLHMVKTMYALGECECSLVYADLGLSKSNASHHFRVLRESGILRRTQRGNQQYATLRADELKARFPGLLEAVIANSGAGSGVRADPGPSGER</sequence>
<dbReference type="Gene3D" id="1.10.10.10">
    <property type="entry name" value="Winged helix-like DNA-binding domain superfamily/Winged helix DNA-binding domain"/>
    <property type="match status" value="1"/>
</dbReference>
<dbReference type="EMBL" id="JAGSOV010000070">
    <property type="protein sequence ID" value="MCO1659778.1"/>
    <property type="molecule type" value="Genomic_DNA"/>
</dbReference>
<dbReference type="SMART" id="SM00418">
    <property type="entry name" value="HTH_ARSR"/>
    <property type="match status" value="1"/>
</dbReference>
<protein>
    <submittedName>
        <fullName evidence="2">Helix-turn-helix transcriptional regulator</fullName>
    </submittedName>
</protein>
<dbReference type="InterPro" id="IPR036390">
    <property type="entry name" value="WH_DNA-bd_sf"/>
</dbReference>
<comment type="caution">
    <text evidence="2">The sequence shown here is derived from an EMBL/GenBank/DDBJ whole genome shotgun (WGS) entry which is preliminary data.</text>
</comment>